<dbReference type="GO" id="GO:0030313">
    <property type="term" value="C:cell envelope"/>
    <property type="evidence" value="ECO:0007669"/>
    <property type="project" value="UniProtKB-SubCell"/>
</dbReference>
<evidence type="ECO:0000313" key="8">
    <source>
        <dbReference type="Proteomes" id="UP000007590"/>
    </source>
</evidence>
<feature type="domain" description="Thioredoxin" evidence="6">
    <location>
        <begin position="365"/>
        <end position="508"/>
    </location>
</feature>
<dbReference type="InterPro" id="IPR013766">
    <property type="entry name" value="Thioredoxin_domain"/>
</dbReference>
<evidence type="ECO:0000256" key="5">
    <source>
        <dbReference type="SAM" id="SignalP"/>
    </source>
</evidence>
<dbReference type="AlphaFoldDB" id="H8KRD9"/>
<dbReference type="GO" id="GO:0016491">
    <property type="term" value="F:oxidoreductase activity"/>
    <property type="evidence" value="ECO:0007669"/>
    <property type="project" value="InterPro"/>
</dbReference>
<dbReference type="GO" id="GO:0017004">
    <property type="term" value="P:cytochrome complex assembly"/>
    <property type="evidence" value="ECO:0007669"/>
    <property type="project" value="UniProtKB-KW"/>
</dbReference>
<dbReference type="STRING" id="929556.Solca_2423"/>
<dbReference type="PROSITE" id="PS51352">
    <property type="entry name" value="THIOREDOXIN_2"/>
    <property type="match status" value="1"/>
</dbReference>
<sequence>MRKLLLGIVIILLGTCTTYAQQQATISGKIDSLKNNKLFLYRKDLIGTMTFSVDTIAVLADGSFNKTISLSEAAYCTLTSTEKGKFGVTRTQLFLAPGYELKITGKAKFGTLYLDNVSFSGIGADANTYLQQKQQQFFFNSTDFYSIRFVSMLGGFKGKNAEGENYSLLQKGNTQAFLQQPKVYNDTVTKYYSAQRVMLNEFAKKADAKYFDDFKKAELAAINYGEADAKLMYESQHNDYAKHMKIEEVQVDKDWYGFLTPAIVRSEANEIAAEPYRLFMVNYYNYLVGKKDSNAETTWTGVCGDIVRASSLFEKNEAYKRTITKEQFAEVEALLSKSLAVATKSSLFEPVKKQLLSLREYLNEFGAGKVAYNFNAIDINGKPIKLSDYKGKVVYMDVWASWCKPCVGEIPFGRTLEEKYKDRKDIIFITVSIDKKTDDWKSGLQKNNPAGTPLYVEGAFGGLFAKSYGINSIPRFVIIDKNGKFIDANAPRPSATQAIEAALNKALGI</sequence>
<dbReference type="KEGG" id="scn:Solca_2423"/>
<dbReference type="HOGENOM" id="CLU_042529_1_1_10"/>
<evidence type="ECO:0000259" key="6">
    <source>
        <dbReference type="PROSITE" id="PS51352"/>
    </source>
</evidence>
<keyword evidence="4" id="KW-0676">Redox-active center</keyword>
<comment type="subcellular location">
    <subcellularLocation>
        <location evidence="1">Cell envelope</location>
    </subcellularLocation>
</comment>
<dbReference type="InterPro" id="IPR050553">
    <property type="entry name" value="Thioredoxin_ResA/DsbE_sf"/>
</dbReference>
<feature type="chain" id="PRO_5003613059" evidence="5">
    <location>
        <begin position="21"/>
        <end position="509"/>
    </location>
</feature>
<dbReference type="Gene3D" id="3.40.30.10">
    <property type="entry name" value="Glutaredoxin"/>
    <property type="match status" value="1"/>
</dbReference>
<dbReference type="eggNOG" id="COG0526">
    <property type="taxonomic scope" value="Bacteria"/>
</dbReference>
<dbReference type="EMBL" id="CP003349">
    <property type="protein sequence ID" value="AFD07464.1"/>
    <property type="molecule type" value="Genomic_DNA"/>
</dbReference>
<evidence type="ECO:0000256" key="4">
    <source>
        <dbReference type="ARBA" id="ARBA00023284"/>
    </source>
</evidence>
<dbReference type="CDD" id="cd02966">
    <property type="entry name" value="TlpA_like_family"/>
    <property type="match status" value="1"/>
</dbReference>
<keyword evidence="7" id="KW-0413">Isomerase</keyword>
<proteinExistence type="predicted"/>
<keyword evidence="8" id="KW-1185">Reference proteome</keyword>
<evidence type="ECO:0000256" key="1">
    <source>
        <dbReference type="ARBA" id="ARBA00004196"/>
    </source>
</evidence>
<keyword evidence="2" id="KW-0201">Cytochrome c-type biogenesis</keyword>
<evidence type="ECO:0000256" key="2">
    <source>
        <dbReference type="ARBA" id="ARBA00022748"/>
    </source>
</evidence>
<dbReference type="OrthoDB" id="1095575at2"/>
<keyword evidence="5" id="KW-0732">Signal</keyword>
<dbReference type="Pfam" id="PF08534">
    <property type="entry name" value="Redoxin"/>
    <property type="match status" value="1"/>
</dbReference>
<dbReference type="InterPro" id="IPR013740">
    <property type="entry name" value="Redoxin"/>
</dbReference>
<dbReference type="InterPro" id="IPR036249">
    <property type="entry name" value="Thioredoxin-like_sf"/>
</dbReference>
<dbReference type="RefSeq" id="WP_014680691.1">
    <property type="nucleotide sequence ID" value="NC_017770.1"/>
</dbReference>
<reference evidence="7" key="1">
    <citation type="submission" date="2012-02" db="EMBL/GenBank/DDBJ databases">
        <title>The complete genome of Solitalea canadensis DSM 3403.</title>
        <authorList>
            <consortium name="US DOE Joint Genome Institute (JGI-PGF)"/>
            <person name="Lucas S."/>
            <person name="Copeland A."/>
            <person name="Lapidus A."/>
            <person name="Glavina del Rio T."/>
            <person name="Dalin E."/>
            <person name="Tice H."/>
            <person name="Bruce D."/>
            <person name="Goodwin L."/>
            <person name="Pitluck S."/>
            <person name="Peters L."/>
            <person name="Ovchinnikova G."/>
            <person name="Lu M."/>
            <person name="Kyrpides N."/>
            <person name="Mavromatis K."/>
            <person name="Ivanova N."/>
            <person name="Brettin T."/>
            <person name="Detter J.C."/>
            <person name="Han C."/>
            <person name="Larimer F."/>
            <person name="Land M."/>
            <person name="Hauser L."/>
            <person name="Markowitz V."/>
            <person name="Cheng J.-F."/>
            <person name="Hugenholtz P."/>
            <person name="Woyke T."/>
            <person name="Wu D."/>
            <person name="Spring S."/>
            <person name="Schroeder M."/>
            <person name="Kopitz M."/>
            <person name="Brambilla E."/>
            <person name="Klenk H.-P."/>
            <person name="Eisen J.A."/>
        </authorList>
    </citation>
    <scope>NUCLEOTIDE SEQUENCE</scope>
    <source>
        <strain evidence="7">DSM 3403</strain>
    </source>
</reference>
<gene>
    <name evidence="7" type="ordered locus">Solca_2423</name>
</gene>
<organism evidence="7 8">
    <name type="scientific">Solitalea canadensis (strain ATCC 29591 / DSM 3403 / JCM 21819 / LMG 8368 / NBRC 15130 / NCIMB 12057 / USAM 9D)</name>
    <name type="common">Flexibacter canadensis</name>
    <dbReference type="NCBI Taxonomy" id="929556"/>
    <lineage>
        <taxon>Bacteria</taxon>
        <taxon>Pseudomonadati</taxon>
        <taxon>Bacteroidota</taxon>
        <taxon>Sphingobacteriia</taxon>
        <taxon>Sphingobacteriales</taxon>
        <taxon>Sphingobacteriaceae</taxon>
        <taxon>Solitalea</taxon>
    </lineage>
</organism>
<evidence type="ECO:0000256" key="3">
    <source>
        <dbReference type="ARBA" id="ARBA00023157"/>
    </source>
</evidence>
<dbReference type="PANTHER" id="PTHR42852:SF6">
    <property type="entry name" value="THIOL:DISULFIDE INTERCHANGE PROTEIN DSBE"/>
    <property type="match status" value="1"/>
</dbReference>
<dbReference type="PANTHER" id="PTHR42852">
    <property type="entry name" value="THIOL:DISULFIDE INTERCHANGE PROTEIN DSBE"/>
    <property type="match status" value="1"/>
</dbReference>
<evidence type="ECO:0000313" key="7">
    <source>
        <dbReference type="EMBL" id="AFD07464.1"/>
    </source>
</evidence>
<feature type="signal peptide" evidence="5">
    <location>
        <begin position="1"/>
        <end position="20"/>
    </location>
</feature>
<accession>H8KRD9</accession>
<dbReference type="Proteomes" id="UP000007590">
    <property type="component" value="Chromosome"/>
</dbReference>
<protein>
    <submittedName>
        <fullName evidence="7">Thiol-disulfide isomerase-like thioredoxin</fullName>
    </submittedName>
</protein>
<dbReference type="GO" id="GO:0016853">
    <property type="term" value="F:isomerase activity"/>
    <property type="evidence" value="ECO:0007669"/>
    <property type="project" value="UniProtKB-KW"/>
</dbReference>
<name>H8KRD9_SOLCM</name>
<keyword evidence="3" id="KW-1015">Disulfide bond</keyword>
<dbReference type="SUPFAM" id="SSF52833">
    <property type="entry name" value="Thioredoxin-like"/>
    <property type="match status" value="1"/>
</dbReference>